<accession>A0A9X0B9P0</accession>
<feature type="region of interest" description="Disordered" evidence="2">
    <location>
        <begin position="957"/>
        <end position="1036"/>
    </location>
</feature>
<protein>
    <submittedName>
        <fullName evidence="3">Uncharacterized protein</fullName>
    </submittedName>
</protein>
<dbReference type="GeneID" id="81368619"/>
<feature type="compositionally biased region" description="Polar residues" evidence="2">
    <location>
        <begin position="1008"/>
        <end position="1024"/>
    </location>
</feature>
<feature type="non-terminal residue" evidence="3">
    <location>
        <position position="1"/>
    </location>
</feature>
<dbReference type="GO" id="GO:0000146">
    <property type="term" value="F:microfilament motor activity"/>
    <property type="evidence" value="ECO:0007669"/>
    <property type="project" value="TreeGrafter"/>
</dbReference>
<keyword evidence="4" id="KW-1185">Reference proteome</keyword>
<keyword evidence="1" id="KW-0175">Coiled coil</keyword>
<evidence type="ECO:0000313" key="4">
    <source>
        <dbReference type="Proteomes" id="UP001147747"/>
    </source>
</evidence>
<dbReference type="GO" id="GO:0005737">
    <property type="term" value="C:cytoplasm"/>
    <property type="evidence" value="ECO:0007669"/>
    <property type="project" value="TreeGrafter"/>
</dbReference>
<feature type="coiled-coil region" evidence="1">
    <location>
        <begin position="823"/>
        <end position="889"/>
    </location>
</feature>
<evidence type="ECO:0000256" key="1">
    <source>
        <dbReference type="SAM" id="Coils"/>
    </source>
</evidence>
<dbReference type="Proteomes" id="UP001147747">
    <property type="component" value="Unassembled WGS sequence"/>
</dbReference>
<name>A0A9X0B9P0_9EURO</name>
<gene>
    <name evidence="3" type="ORF">N7509_005002</name>
</gene>
<comment type="caution">
    <text evidence="3">The sequence shown here is derived from an EMBL/GenBank/DDBJ whole genome shotgun (WGS) entry which is preliminary data.</text>
</comment>
<organism evidence="3 4">
    <name type="scientific">Penicillium cosmopolitanum</name>
    <dbReference type="NCBI Taxonomy" id="1131564"/>
    <lineage>
        <taxon>Eukaryota</taxon>
        <taxon>Fungi</taxon>
        <taxon>Dikarya</taxon>
        <taxon>Ascomycota</taxon>
        <taxon>Pezizomycotina</taxon>
        <taxon>Eurotiomycetes</taxon>
        <taxon>Eurotiomycetidae</taxon>
        <taxon>Eurotiales</taxon>
        <taxon>Aspergillaceae</taxon>
        <taxon>Penicillium</taxon>
    </lineage>
</organism>
<dbReference type="PANTHER" id="PTHR45615:SF40">
    <property type="entry name" value="MYOSIN HEAVY CHAIN, NON-MUSCLE"/>
    <property type="match status" value="1"/>
</dbReference>
<reference evidence="3" key="2">
    <citation type="journal article" date="2023" name="IMA Fungus">
        <title>Comparative genomic study of the Penicillium genus elucidates a diverse pangenome and 15 lateral gene transfer events.</title>
        <authorList>
            <person name="Petersen C."/>
            <person name="Sorensen T."/>
            <person name="Nielsen M.R."/>
            <person name="Sondergaard T.E."/>
            <person name="Sorensen J.L."/>
            <person name="Fitzpatrick D.A."/>
            <person name="Frisvad J.C."/>
            <person name="Nielsen K.L."/>
        </authorList>
    </citation>
    <scope>NUCLEOTIDE SEQUENCE</scope>
    <source>
        <strain evidence="3">IBT 29677</strain>
    </source>
</reference>
<dbReference type="GO" id="GO:0032982">
    <property type="term" value="C:myosin filament"/>
    <property type="evidence" value="ECO:0007669"/>
    <property type="project" value="TreeGrafter"/>
</dbReference>
<dbReference type="AlphaFoldDB" id="A0A9X0B9P0"/>
<sequence length="1073" mass="120621">STFIAMVEGLTRLVREIERVITAPYVPSLQDLYSLAQNLDSSNIKIWTLQKPCQVGLLADVLVESLSRSRVALPLLSTFAMTTCFRDTLLSRHPAALDTFLEKAVDSEESDVGDIDLVLGNDKLTLIVYCSMRCSALIASSICHGSPGRLHGFITKLVSVMAGNPCAETVAPLHMIMGTLNGSPGLFNEIPEETMVNLQLEFTKTLRNMEDHMGILMSLATFARIASTQSEHQRPSKKHGSEPPTWLLNIQHFFGPKRGQKTLDLVVLRVILACSSSSSPLTPSQAAQSIRLAISIVDNIDTSQKNSWVASGSSKVAKLCDKVVRDGLDREVQLMGLTFLLSICPVENFPPQIRNLGLRLLISTDSRVALTAMESHLVIRLTQSLAACDESFVYELLRFTVDAVKDNNMNRGSLSNLHVANLLLSSFQQAESEQAESQQVISSLLSSTSTKETIASLFGQFPSQTSKVQCEGSEICYCAYTSLQNHILRNLFEMYFAAALSQNGNARDIDIIKSFVGRVPMSIEKCSFANAEPSNFRSSLLLRDRREFSSLQHPNRDWRSQITDTFMQNSKVANDSMVQKVEDICFDMERRCYDIEGPLRSAEEDRNKHMLEAEQLRRENDNLEHVNRQSAQAMSDIHQEMARLEEQAESACNRVEELSASLNSAHDKLQEQILHSEESLHLEKDRARSRELDLIATSTEKDDQLEELQERLHRVQSENEKMRRSLDVGVQEKASSSETVAFLQRDIEERNQALEQQRTLCSEKEGEIQRLLSANGELQMETENMKSMVSLHWPTKQSQEAERLHDSLQQAEETSRLEREAMRQRHEVQISNNKAEVTKLKEENKRLHREVQDGASEATKKIQAKDKRMVQLEKKVQSMRDEREAKAREFSEAQQHIGRLMGVMGFSAQPAQPAEPKPQQPRSAKQSKPAARHLDTYNDEDSQLVESFESMASNFNERTPKRARGNRLSHPSQPQPRTQGFPMSKSSPHISESARRLTRKPLGEADLNSPTKSPAANNSKQNQPPAGPTDHFEDNCLQDLDLDMDLDMDLEFSRDFIFTSTAFSGSDDKSAPQ</sequence>
<dbReference type="GO" id="GO:0051015">
    <property type="term" value="F:actin filament binding"/>
    <property type="evidence" value="ECO:0007669"/>
    <property type="project" value="TreeGrafter"/>
</dbReference>
<dbReference type="EMBL" id="JAPZBU010000006">
    <property type="protein sequence ID" value="KAJ5396889.1"/>
    <property type="molecule type" value="Genomic_DNA"/>
</dbReference>
<feature type="region of interest" description="Disordered" evidence="2">
    <location>
        <begin position="908"/>
        <end position="938"/>
    </location>
</feature>
<proteinExistence type="predicted"/>
<dbReference type="GO" id="GO:0016460">
    <property type="term" value="C:myosin II complex"/>
    <property type="evidence" value="ECO:0007669"/>
    <property type="project" value="TreeGrafter"/>
</dbReference>
<feature type="coiled-coil region" evidence="1">
    <location>
        <begin position="599"/>
        <end position="672"/>
    </location>
</feature>
<dbReference type="OrthoDB" id="5332870at2759"/>
<evidence type="ECO:0000313" key="3">
    <source>
        <dbReference type="EMBL" id="KAJ5396889.1"/>
    </source>
</evidence>
<feature type="coiled-coil region" evidence="1">
    <location>
        <begin position="698"/>
        <end position="725"/>
    </location>
</feature>
<dbReference type="RefSeq" id="XP_056488941.1">
    <property type="nucleotide sequence ID" value="XM_056629639.1"/>
</dbReference>
<dbReference type="PANTHER" id="PTHR45615">
    <property type="entry name" value="MYOSIN HEAVY CHAIN, NON-MUSCLE"/>
    <property type="match status" value="1"/>
</dbReference>
<reference evidence="3" key="1">
    <citation type="submission" date="2022-12" db="EMBL/GenBank/DDBJ databases">
        <authorList>
            <person name="Petersen C."/>
        </authorList>
    </citation>
    <scope>NUCLEOTIDE SEQUENCE</scope>
    <source>
        <strain evidence="3">IBT 29677</strain>
    </source>
</reference>
<evidence type="ECO:0000256" key="2">
    <source>
        <dbReference type="SAM" id="MobiDB-lite"/>
    </source>
</evidence>
<feature type="compositionally biased region" description="Polar residues" evidence="2">
    <location>
        <begin position="969"/>
        <end position="978"/>
    </location>
</feature>